<dbReference type="EMBL" id="PYBW01000070">
    <property type="protein sequence ID" value="PYC77167.1"/>
    <property type="molecule type" value="Genomic_DNA"/>
</dbReference>
<organism evidence="2 3">
    <name type="scientific">Streptomyces tateyamensis</name>
    <dbReference type="NCBI Taxonomy" id="565073"/>
    <lineage>
        <taxon>Bacteria</taxon>
        <taxon>Bacillati</taxon>
        <taxon>Actinomycetota</taxon>
        <taxon>Actinomycetes</taxon>
        <taxon>Kitasatosporales</taxon>
        <taxon>Streptomycetaceae</taxon>
        <taxon>Streptomyces</taxon>
    </lineage>
</organism>
<feature type="compositionally biased region" description="Low complexity" evidence="1">
    <location>
        <begin position="44"/>
        <end position="57"/>
    </location>
</feature>
<dbReference type="AlphaFoldDB" id="A0A2V4NN59"/>
<keyword evidence="3" id="KW-1185">Reference proteome</keyword>
<name>A0A2V4NN59_9ACTN</name>
<comment type="caution">
    <text evidence="2">The sequence shown here is derived from an EMBL/GenBank/DDBJ whole genome shotgun (WGS) entry which is preliminary data.</text>
</comment>
<proteinExistence type="predicted"/>
<accession>A0A2V4NN59</accession>
<evidence type="ECO:0000313" key="3">
    <source>
        <dbReference type="Proteomes" id="UP000248039"/>
    </source>
</evidence>
<feature type="region of interest" description="Disordered" evidence="1">
    <location>
        <begin position="44"/>
        <end position="67"/>
    </location>
</feature>
<protein>
    <submittedName>
        <fullName evidence="2">Uncharacterized protein</fullName>
    </submittedName>
</protein>
<evidence type="ECO:0000313" key="2">
    <source>
        <dbReference type="EMBL" id="PYC77167.1"/>
    </source>
</evidence>
<sequence length="197" mass="19440">MNAPVSDEPARSAAQARSGPLRWGAVALGCAALVAGSIAAAPGARPAGTAPTAVGTPRSLPAAGAPDAGRAQLPLDCGPLPTAVSVSFAADLGDGTPATVAAAHCQAGSGTAPDGVFVLTAGPGGAPTVHDTLVDWKEGLTVTRLALRSDGTLTAEAKGYSTPDVPRCCPDLAVQLSWTRHGAQWSRTQQSTPTAST</sequence>
<gene>
    <name evidence="2" type="ORF">C7C46_19515</name>
</gene>
<evidence type="ECO:0000256" key="1">
    <source>
        <dbReference type="SAM" id="MobiDB-lite"/>
    </source>
</evidence>
<reference evidence="2 3" key="1">
    <citation type="submission" date="2018-03" db="EMBL/GenBank/DDBJ databases">
        <title>Bioinformatic expansion and discovery of thiopeptide antibiotics.</title>
        <authorList>
            <person name="Schwalen C.J."/>
            <person name="Hudson G.A."/>
            <person name="Mitchell D.A."/>
        </authorList>
    </citation>
    <scope>NUCLEOTIDE SEQUENCE [LARGE SCALE GENOMIC DNA]</scope>
    <source>
        <strain evidence="2 3">ATCC 21389</strain>
    </source>
</reference>
<dbReference type="Proteomes" id="UP000248039">
    <property type="component" value="Unassembled WGS sequence"/>
</dbReference>